<dbReference type="AlphaFoldDB" id="A0A381ZMV5"/>
<gene>
    <name evidence="6" type="ORF">METZ01_LOCUS143393</name>
</gene>
<sequence>VSEAFDHEVDVLIVGSGNGALTSALACYELGVTDVLVVEKGEKIGGTSAISGGGVWIPCNRYAREAGTEDSLEDAREYLRQTIPGNDVPGEMLDTYIEQGPKMIDFMHERTRVRYESLEHYPDYYTDLPGAREGHRSLEPAPVEASELGEDFQHIHLSHHMMRLFGHIHFTQTEAAVLAARTPGWIGITLRLIGKWLVELPWLIKWGTARRLCTGSAGVTRLLLSLKDRNIPIWRETPMTELIVDESGA</sequence>
<name>A0A381ZMV5_9ZZZZ</name>
<dbReference type="PANTHER" id="PTHR43400:SF10">
    <property type="entry name" value="3-OXOSTEROID 1-DEHYDROGENASE"/>
    <property type="match status" value="1"/>
</dbReference>
<comment type="cofactor">
    <cofactor evidence="1">
        <name>FAD</name>
        <dbReference type="ChEBI" id="CHEBI:57692"/>
    </cofactor>
</comment>
<feature type="non-terminal residue" evidence="6">
    <location>
        <position position="1"/>
    </location>
</feature>
<protein>
    <recommendedName>
        <fullName evidence="5">FAD-dependent oxidoreductase 2 FAD-binding domain-containing protein</fullName>
    </recommendedName>
</protein>
<evidence type="ECO:0000256" key="4">
    <source>
        <dbReference type="ARBA" id="ARBA00023002"/>
    </source>
</evidence>
<dbReference type="EMBL" id="UINC01021936">
    <property type="protein sequence ID" value="SVA90539.1"/>
    <property type="molecule type" value="Genomic_DNA"/>
</dbReference>
<evidence type="ECO:0000256" key="3">
    <source>
        <dbReference type="ARBA" id="ARBA00022827"/>
    </source>
</evidence>
<dbReference type="PANTHER" id="PTHR43400">
    <property type="entry name" value="FUMARATE REDUCTASE"/>
    <property type="match status" value="1"/>
</dbReference>
<feature type="domain" description="FAD-dependent oxidoreductase 2 FAD-binding" evidence="5">
    <location>
        <begin position="10"/>
        <end position="246"/>
    </location>
</feature>
<dbReference type="Pfam" id="PF00890">
    <property type="entry name" value="FAD_binding_2"/>
    <property type="match status" value="1"/>
</dbReference>
<organism evidence="6">
    <name type="scientific">marine metagenome</name>
    <dbReference type="NCBI Taxonomy" id="408172"/>
    <lineage>
        <taxon>unclassified sequences</taxon>
        <taxon>metagenomes</taxon>
        <taxon>ecological metagenomes</taxon>
    </lineage>
</organism>
<proteinExistence type="predicted"/>
<evidence type="ECO:0000259" key="5">
    <source>
        <dbReference type="Pfam" id="PF00890"/>
    </source>
</evidence>
<reference evidence="6" key="1">
    <citation type="submission" date="2018-05" db="EMBL/GenBank/DDBJ databases">
        <authorList>
            <person name="Lanie J.A."/>
            <person name="Ng W.-L."/>
            <person name="Kazmierczak K.M."/>
            <person name="Andrzejewski T.M."/>
            <person name="Davidsen T.M."/>
            <person name="Wayne K.J."/>
            <person name="Tettelin H."/>
            <person name="Glass J.I."/>
            <person name="Rusch D."/>
            <person name="Podicherti R."/>
            <person name="Tsui H.-C.T."/>
            <person name="Winkler M.E."/>
        </authorList>
    </citation>
    <scope>NUCLEOTIDE SEQUENCE</scope>
</reference>
<evidence type="ECO:0000256" key="2">
    <source>
        <dbReference type="ARBA" id="ARBA00022630"/>
    </source>
</evidence>
<keyword evidence="3" id="KW-0274">FAD</keyword>
<dbReference type="InterPro" id="IPR036188">
    <property type="entry name" value="FAD/NAD-bd_sf"/>
</dbReference>
<keyword evidence="4" id="KW-0560">Oxidoreductase</keyword>
<accession>A0A381ZMV5</accession>
<evidence type="ECO:0000256" key="1">
    <source>
        <dbReference type="ARBA" id="ARBA00001974"/>
    </source>
</evidence>
<feature type="non-terminal residue" evidence="6">
    <location>
        <position position="249"/>
    </location>
</feature>
<dbReference type="Gene3D" id="3.50.50.60">
    <property type="entry name" value="FAD/NAD(P)-binding domain"/>
    <property type="match status" value="1"/>
</dbReference>
<dbReference type="GO" id="GO:0016491">
    <property type="term" value="F:oxidoreductase activity"/>
    <property type="evidence" value="ECO:0007669"/>
    <property type="project" value="UniProtKB-KW"/>
</dbReference>
<keyword evidence="2" id="KW-0285">Flavoprotein</keyword>
<dbReference type="InterPro" id="IPR003953">
    <property type="entry name" value="FAD-dep_OxRdtase_2_FAD-bd"/>
</dbReference>
<evidence type="ECO:0000313" key="6">
    <source>
        <dbReference type="EMBL" id="SVA90539.1"/>
    </source>
</evidence>
<dbReference type="InterPro" id="IPR050315">
    <property type="entry name" value="FAD-oxidoreductase_2"/>
</dbReference>
<dbReference type="SUPFAM" id="SSF51905">
    <property type="entry name" value="FAD/NAD(P)-binding domain"/>
    <property type="match status" value="1"/>
</dbReference>